<feature type="transmembrane region" description="Helical" evidence="7">
    <location>
        <begin position="6"/>
        <end position="39"/>
    </location>
</feature>
<proteinExistence type="inferred from homology"/>
<evidence type="ECO:0000313" key="9">
    <source>
        <dbReference type="EMBL" id="MEX4008659.1"/>
    </source>
</evidence>
<feature type="transmembrane region" description="Helical" evidence="7">
    <location>
        <begin position="357"/>
        <end position="380"/>
    </location>
</feature>
<reference evidence="9 10" key="1">
    <citation type="submission" date="2024-01" db="EMBL/GenBank/DDBJ databases">
        <title>New evidence supports the origin of RcGTA from prophage.</title>
        <authorList>
            <person name="Xu Y."/>
            <person name="Liu B."/>
            <person name="Chen F."/>
        </authorList>
    </citation>
    <scope>NUCLEOTIDE SEQUENCE [LARGE SCALE GENOMIC DNA]</scope>
    <source>
        <strain evidence="9 10">CBW1107-2</strain>
    </source>
</reference>
<comment type="subunit">
    <text evidence="7">The complex comprises the extracytoplasmic solute receptor protein and the two transmembrane proteins.</text>
</comment>
<comment type="function">
    <text evidence="7">Part of the tripartite ATP-independent periplasmic (TRAP) transport system.</text>
</comment>
<dbReference type="PIRSF" id="PIRSF006066">
    <property type="entry name" value="HI0050"/>
    <property type="match status" value="1"/>
</dbReference>
<evidence type="ECO:0000256" key="4">
    <source>
        <dbReference type="ARBA" id="ARBA00022692"/>
    </source>
</evidence>
<gene>
    <name evidence="9" type="ORF">V1479_15200</name>
</gene>
<comment type="caution">
    <text evidence="9">The sequence shown here is derived from an EMBL/GenBank/DDBJ whole genome shotgun (WGS) entry which is preliminary data.</text>
</comment>
<name>A0ABV3WVG4_9HYPH</name>
<dbReference type="InterPro" id="IPR010656">
    <property type="entry name" value="DctM"/>
</dbReference>
<keyword evidence="7" id="KW-0813">Transport</keyword>
<dbReference type="RefSeq" id="WP_368803665.1">
    <property type="nucleotide sequence ID" value="NZ_JAZHFV010000005.1"/>
</dbReference>
<dbReference type="Pfam" id="PF06808">
    <property type="entry name" value="DctM"/>
    <property type="match status" value="1"/>
</dbReference>
<dbReference type="EMBL" id="JAZHFV010000005">
    <property type="protein sequence ID" value="MEX4008659.1"/>
    <property type="molecule type" value="Genomic_DNA"/>
</dbReference>
<comment type="subcellular location">
    <subcellularLocation>
        <location evidence="1 7">Cell inner membrane</location>
        <topology evidence="1 7">Multi-pass membrane protein</topology>
    </subcellularLocation>
</comment>
<dbReference type="PANTHER" id="PTHR33362:SF5">
    <property type="entry name" value="C4-DICARBOXYLATE TRAP TRANSPORTER LARGE PERMEASE PROTEIN DCTM"/>
    <property type="match status" value="1"/>
</dbReference>
<protein>
    <recommendedName>
        <fullName evidence="7">TRAP transporter large permease protein</fullName>
    </recommendedName>
</protein>
<feature type="transmembrane region" description="Helical" evidence="7">
    <location>
        <begin position="60"/>
        <end position="81"/>
    </location>
</feature>
<keyword evidence="10" id="KW-1185">Reference proteome</keyword>
<evidence type="ECO:0000256" key="5">
    <source>
        <dbReference type="ARBA" id="ARBA00022989"/>
    </source>
</evidence>
<evidence type="ECO:0000256" key="1">
    <source>
        <dbReference type="ARBA" id="ARBA00004429"/>
    </source>
</evidence>
<feature type="transmembrane region" description="Helical" evidence="7">
    <location>
        <begin position="325"/>
        <end position="345"/>
    </location>
</feature>
<accession>A0ABV3WVG4</accession>
<keyword evidence="4 7" id="KW-0812">Transmembrane</keyword>
<evidence type="ECO:0000256" key="6">
    <source>
        <dbReference type="ARBA" id="ARBA00023136"/>
    </source>
</evidence>
<feature type="domain" description="TRAP C4-dicarboxylate transport system permease DctM subunit" evidence="8">
    <location>
        <begin position="12"/>
        <end position="434"/>
    </location>
</feature>
<evidence type="ECO:0000256" key="3">
    <source>
        <dbReference type="ARBA" id="ARBA00022519"/>
    </source>
</evidence>
<feature type="transmembrane region" description="Helical" evidence="7">
    <location>
        <begin position="286"/>
        <end position="305"/>
    </location>
</feature>
<dbReference type="PANTHER" id="PTHR33362">
    <property type="entry name" value="SIALIC ACID TRAP TRANSPORTER PERMEASE PROTEIN SIAT-RELATED"/>
    <property type="match status" value="1"/>
</dbReference>
<keyword evidence="3 7" id="KW-0997">Cell inner membrane</keyword>
<keyword evidence="5 7" id="KW-1133">Transmembrane helix</keyword>
<sequence length="439" mass="45590">MSGVEIGLASLAAILVLIYSGLHVAISLALVSFVGIWLLRDNADQAARILSLAARESISSYLFGVVPLFVLMGLVVSRAGIGRDTFDVANRLFHKVRGGLGMATVGANAIFAAITGISIASAAVFTKVAVPEMIRIGYTARFATGIVAGSSVLGMLIPPSLLLILYGIIAEQSVGALFLAGVGPGVLLALAYCAGIWAMVRFCKGFTGTPNELTAEMPEEQSSVASDTVSKLMPILLLVALVLGGIYGGLFTPTEAGAIGALGAIVIAAAKRRIGARTLWDVSLETGHITASICFLIIAATMYSRMLALSGLPAFLTEWVIALDIGVYGFIALFVLVLIVLGTILDSSSIMLITLPLVLPVATSMGIDLIWFGLITVLAVEIGLLTPPMGLSVYVIKSTLDDPSIGLNDIFAGAAPFALIMLLVLLAVVAFPWIATGIL</sequence>
<feature type="transmembrane region" description="Helical" evidence="7">
    <location>
        <begin position="142"/>
        <end position="169"/>
    </location>
</feature>
<feature type="transmembrane region" description="Helical" evidence="7">
    <location>
        <begin position="256"/>
        <end position="274"/>
    </location>
</feature>
<organism evidence="9 10">
    <name type="scientific">Neoaquamicrobium sediminum</name>
    <dbReference type="NCBI Taxonomy" id="1849104"/>
    <lineage>
        <taxon>Bacteria</taxon>
        <taxon>Pseudomonadati</taxon>
        <taxon>Pseudomonadota</taxon>
        <taxon>Alphaproteobacteria</taxon>
        <taxon>Hyphomicrobiales</taxon>
        <taxon>Phyllobacteriaceae</taxon>
        <taxon>Neoaquamicrobium</taxon>
    </lineage>
</organism>
<evidence type="ECO:0000313" key="10">
    <source>
        <dbReference type="Proteomes" id="UP001559025"/>
    </source>
</evidence>
<keyword evidence="6 7" id="KW-0472">Membrane</keyword>
<feature type="transmembrane region" description="Helical" evidence="7">
    <location>
        <begin position="410"/>
        <end position="435"/>
    </location>
</feature>
<dbReference type="InterPro" id="IPR004681">
    <property type="entry name" value="TRAP_DctM"/>
</dbReference>
<feature type="transmembrane region" description="Helical" evidence="7">
    <location>
        <begin position="232"/>
        <end position="250"/>
    </location>
</feature>
<feature type="transmembrane region" description="Helical" evidence="7">
    <location>
        <begin position="101"/>
        <end position="130"/>
    </location>
</feature>
<feature type="transmembrane region" description="Helical" evidence="7">
    <location>
        <begin position="175"/>
        <end position="200"/>
    </location>
</feature>
<evidence type="ECO:0000259" key="8">
    <source>
        <dbReference type="Pfam" id="PF06808"/>
    </source>
</evidence>
<dbReference type="NCBIfam" id="TIGR00786">
    <property type="entry name" value="dctM"/>
    <property type="match status" value="1"/>
</dbReference>
<evidence type="ECO:0000256" key="2">
    <source>
        <dbReference type="ARBA" id="ARBA00022475"/>
    </source>
</evidence>
<dbReference type="Proteomes" id="UP001559025">
    <property type="component" value="Unassembled WGS sequence"/>
</dbReference>
<comment type="similarity">
    <text evidence="7">Belongs to the TRAP transporter large permease family.</text>
</comment>
<evidence type="ECO:0000256" key="7">
    <source>
        <dbReference type="RuleBase" id="RU369079"/>
    </source>
</evidence>
<keyword evidence="2" id="KW-1003">Cell membrane</keyword>